<dbReference type="Proteomes" id="UP001431209">
    <property type="component" value="Unassembled WGS sequence"/>
</dbReference>
<evidence type="ECO:0000256" key="1">
    <source>
        <dbReference type="SAM" id="MobiDB-lite"/>
    </source>
</evidence>
<evidence type="ECO:0000313" key="3">
    <source>
        <dbReference type="Proteomes" id="UP001431209"/>
    </source>
</evidence>
<evidence type="ECO:0000313" key="2">
    <source>
        <dbReference type="EMBL" id="KAL0480774.1"/>
    </source>
</evidence>
<protein>
    <submittedName>
        <fullName evidence="2">Uncharacterized protein</fullName>
    </submittedName>
</protein>
<gene>
    <name evidence="2" type="ORF">AKO1_006931</name>
</gene>
<feature type="compositionally biased region" description="Polar residues" evidence="1">
    <location>
        <begin position="478"/>
        <end position="494"/>
    </location>
</feature>
<organism evidence="2 3">
    <name type="scientific">Acrasis kona</name>
    <dbReference type="NCBI Taxonomy" id="1008807"/>
    <lineage>
        <taxon>Eukaryota</taxon>
        <taxon>Discoba</taxon>
        <taxon>Heterolobosea</taxon>
        <taxon>Tetramitia</taxon>
        <taxon>Eutetramitia</taxon>
        <taxon>Acrasidae</taxon>
        <taxon>Acrasis</taxon>
    </lineage>
</organism>
<reference evidence="2 3" key="1">
    <citation type="submission" date="2024-03" db="EMBL/GenBank/DDBJ databases">
        <title>The Acrasis kona genome and developmental transcriptomes reveal deep origins of eukaryotic multicellular pathways.</title>
        <authorList>
            <person name="Sheikh S."/>
            <person name="Fu C.-J."/>
            <person name="Brown M.W."/>
            <person name="Baldauf S.L."/>
        </authorList>
    </citation>
    <scope>NUCLEOTIDE SEQUENCE [LARGE SCALE GENOMIC DNA]</scope>
    <source>
        <strain evidence="2 3">ATCC MYA-3509</strain>
    </source>
</reference>
<proteinExistence type="predicted"/>
<feature type="compositionally biased region" description="Basic and acidic residues" evidence="1">
    <location>
        <begin position="82"/>
        <end position="101"/>
    </location>
</feature>
<dbReference type="EMBL" id="JAOPGA020000687">
    <property type="protein sequence ID" value="KAL0480774.1"/>
    <property type="molecule type" value="Genomic_DNA"/>
</dbReference>
<feature type="region of interest" description="Disordered" evidence="1">
    <location>
        <begin position="477"/>
        <end position="500"/>
    </location>
</feature>
<accession>A0AAW2YUL1</accession>
<comment type="caution">
    <text evidence="2">The sequence shown here is derived from an EMBL/GenBank/DDBJ whole genome shotgun (WGS) entry which is preliminary data.</text>
</comment>
<sequence>MYSKENLPSNFYIKEETHQGQKFQFLVGPGNKYEDGSTRICKTLLELVNWRKVSENGGEWYRSQQRNEEVIAWRTKTEPSQKLRRLDEAGNSHASSSREEGKDIDDDIHNFILSVEDAIDRRTVGPTYKYAYIFAVHWEDSGEDHDTSIDCEKFCDAMKDAFEIESFTYSIKKNAGVDVWTDLNNAYRKFMPQEAIDRPDDVLIVFYYSGEGIGSQNGLVLFGVEPGSTATNLVEGPYTMHFELLRNNILSRNTHTLFIMDCCCAGLASRGGNLVTEYLCASNKGQTYSDDNLCGMFTNHLIDCINKFVNPFSVEDLYNAIKKLHYMAHYDKNSSKGSIVLKPKISESESDVRQAPLVLSDALFQVEVSMPQDYTKEQMASFAKMIYVEAKKSNFKLEVRHVFHKNSTRFIFHACIIGLNVLKSSKVEIVNVKEIHIPKDNFVVIYEHDKVVSITTSDKDYEADVVQEEVVAHKKENVSQNYGSKRITSTSSETQIEEDR</sequence>
<name>A0AAW2YUL1_9EUKA</name>
<keyword evidence="3" id="KW-1185">Reference proteome</keyword>
<feature type="region of interest" description="Disordered" evidence="1">
    <location>
        <begin position="82"/>
        <end position="102"/>
    </location>
</feature>
<dbReference type="AlphaFoldDB" id="A0AAW2YUL1"/>